<gene>
    <name evidence="1" type="ORF">HNP87_001521</name>
    <name evidence="2" type="ORF">HNP89_001520</name>
    <name evidence="3" type="ORF">HNP91_001644</name>
    <name evidence="4" type="ORF">HNP92_001708</name>
</gene>
<organism evidence="1 7">
    <name type="scientific">Methanococcus maripaludis</name>
    <name type="common">Methanococcus deltae</name>
    <dbReference type="NCBI Taxonomy" id="39152"/>
    <lineage>
        <taxon>Archaea</taxon>
        <taxon>Methanobacteriati</taxon>
        <taxon>Methanobacteriota</taxon>
        <taxon>Methanomada group</taxon>
        <taxon>Methanococci</taxon>
        <taxon>Methanococcales</taxon>
        <taxon>Methanococcaceae</taxon>
        <taxon>Methanococcus</taxon>
    </lineage>
</organism>
<comment type="caution">
    <text evidence="1">The sequence shown here is derived from an EMBL/GenBank/DDBJ whole genome shotgun (WGS) entry which is preliminary data.</text>
</comment>
<evidence type="ECO:0000313" key="7">
    <source>
        <dbReference type="Proteomes" id="UP000563838"/>
    </source>
</evidence>
<sequence length="77" mass="8994">MKLFCFESTRVKQYLNLEKIQAIKLHPENDNFTLSVYSDSEVIIYTLTYEEYIKFVTDLEKIDDLKGSKSSFGSSIK</sequence>
<evidence type="ECO:0000313" key="1">
    <source>
        <dbReference type="EMBL" id="MBA2840989.1"/>
    </source>
</evidence>
<dbReference type="AlphaFoldDB" id="A0A7J9NL32"/>
<accession>A0A7J9NL32</accession>
<dbReference type="EMBL" id="JACDUM010000003">
    <property type="protein sequence ID" value="MBA2860813.1"/>
    <property type="molecule type" value="Genomic_DNA"/>
</dbReference>
<dbReference type="RefSeq" id="WP_181488868.1">
    <property type="nucleotide sequence ID" value="NZ_JACDUI010000002.1"/>
</dbReference>
<dbReference type="Proteomes" id="UP000536195">
    <property type="component" value="Unassembled WGS sequence"/>
</dbReference>
<evidence type="ECO:0000313" key="5">
    <source>
        <dbReference type="Proteomes" id="UP000522365"/>
    </source>
</evidence>
<name>A0A7J9NL32_METMI</name>
<evidence type="ECO:0000313" key="4">
    <source>
        <dbReference type="EMBL" id="MBB6402386.1"/>
    </source>
</evidence>
<evidence type="ECO:0000313" key="6">
    <source>
        <dbReference type="Proteomes" id="UP000536195"/>
    </source>
</evidence>
<evidence type="ECO:0000313" key="2">
    <source>
        <dbReference type="EMBL" id="MBA2853544.1"/>
    </source>
</evidence>
<evidence type="ECO:0000313" key="8">
    <source>
        <dbReference type="Proteomes" id="UP000568063"/>
    </source>
</evidence>
<dbReference type="EMBL" id="JACDUK010000003">
    <property type="protein sequence ID" value="MBA2853544.1"/>
    <property type="molecule type" value="Genomic_DNA"/>
</dbReference>
<dbReference type="EMBL" id="JACDUI010000002">
    <property type="protein sequence ID" value="MBA2840989.1"/>
    <property type="molecule type" value="Genomic_DNA"/>
</dbReference>
<dbReference type="Proteomes" id="UP000568063">
    <property type="component" value="Unassembled WGS sequence"/>
</dbReference>
<dbReference type="Proteomes" id="UP000563838">
    <property type="component" value="Unassembled WGS sequence"/>
</dbReference>
<dbReference type="Proteomes" id="UP000522365">
    <property type="component" value="Unassembled WGS sequence"/>
</dbReference>
<dbReference type="EMBL" id="JACHEC010000003">
    <property type="protein sequence ID" value="MBB6402386.1"/>
    <property type="molecule type" value="Genomic_DNA"/>
</dbReference>
<evidence type="ECO:0000313" key="3">
    <source>
        <dbReference type="EMBL" id="MBA2860813.1"/>
    </source>
</evidence>
<protein>
    <submittedName>
        <fullName evidence="1">Uncharacterized protein</fullName>
    </submittedName>
</protein>
<proteinExistence type="predicted"/>
<reference evidence="5 7" key="1">
    <citation type="submission" date="2020-07" db="EMBL/GenBank/DDBJ databases">
        <title>Genomic Encyclopedia of Type Strains, Phase IV (KMG-V): Genome sequencing to study the core and pangenomes of soil and plant-associated prokaryotes.</title>
        <authorList>
            <person name="Whitman W."/>
        </authorList>
    </citation>
    <scope>NUCLEOTIDE SEQUENCE [LARGE SCALE GENOMIC DNA]</scope>
    <source>
        <strain evidence="1 7">A4</strain>
        <strain evidence="4 6">C11</strain>
        <strain evidence="3 8">C9</strain>
        <strain evidence="2 5">S1</strain>
    </source>
</reference>